<reference evidence="1 2" key="1">
    <citation type="journal article" date="2021" name="Elife">
        <title>Chloroplast acquisition without the gene transfer in kleptoplastic sea slugs, Plakobranchus ocellatus.</title>
        <authorList>
            <person name="Maeda T."/>
            <person name="Takahashi S."/>
            <person name="Yoshida T."/>
            <person name="Shimamura S."/>
            <person name="Takaki Y."/>
            <person name="Nagai Y."/>
            <person name="Toyoda A."/>
            <person name="Suzuki Y."/>
            <person name="Arimoto A."/>
            <person name="Ishii H."/>
            <person name="Satoh N."/>
            <person name="Nishiyama T."/>
            <person name="Hasebe M."/>
            <person name="Maruyama T."/>
            <person name="Minagawa J."/>
            <person name="Obokata J."/>
            <person name="Shigenobu S."/>
        </authorList>
    </citation>
    <scope>NUCLEOTIDE SEQUENCE [LARGE SCALE GENOMIC DNA]</scope>
</reference>
<dbReference type="Proteomes" id="UP000735302">
    <property type="component" value="Unassembled WGS sequence"/>
</dbReference>
<gene>
    <name evidence="1" type="ORF">PoB_007663300</name>
</gene>
<comment type="caution">
    <text evidence="1">The sequence shown here is derived from an EMBL/GenBank/DDBJ whole genome shotgun (WGS) entry which is preliminary data.</text>
</comment>
<proteinExistence type="predicted"/>
<organism evidence="1 2">
    <name type="scientific">Plakobranchus ocellatus</name>
    <dbReference type="NCBI Taxonomy" id="259542"/>
    <lineage>
        <taxon>Eukaryota</taxon>
        <taxon>Metazoa</taxon>
        <taxon>Spiralia</taxon>
        <taxon>Lophotrochozoa</taxon>
        <taxon>Mollusca</taxon>
        <taxon>Gastropoda</taxon>
        <taxon>Heterobranchia</taxon>
        <taxon>Euthyneura</taxon>
        <taxon>Panpulmonata</taxon>
        <taxon>Sacoglossa</taxon>
        <taxon>Placobranchoidea</taxon>
        <taxon>Plakobranchidae</taxon>
        <taxon>Plakobranchus</taxon>
    </lineage>
</organism>
<evidence type="ECO:0000313" key="1">
    <source>
        <dbReference type="EMBL" id="GFO50128.1"/>
    </source>
</evidence>
<keyword evidence="2" id="KW-1185">Reference proteome</keyword>
<sequence>MHIFTQSSSSSALTSKGEEAGYSLRDLLLKPERWHDALTDRTDHHYWSLVATIGHLWGSDGRERPVVKQLASIREVNLSCAVSSSG</sequence>
<accession>A0AAV4E0K6</accession>
<evidence type="ECO:0000313" key="2">
    <source>
        <dbReference type="Proteomes" id="UP000735302"/>
    </source>
</evidence>
<dbReference type="EMBL" id="BLXT01008584">
    <property type="protein sequence ID" value="GFO50128.1"/>
    <property type="molecule type" value="Genomic_DNA"/>
</dbReference>
<name>A0AAV4E0K6_9GAST</name>
<protein>
    <submittedName>
        <fullName evidence="1">Uncharacterized protein</fullName>
    </submittedName>
</protein>
<dbReference type="AlphaFoldDB" id="A0AAV4E0K6"/>